<comment type="caution">
    <text evidence="3">The sequence shown here is derived from an EMBL/GenBank/DDBJ whole genome shotgun (WGS) entry which is preliminary data.</text>
</comment>
<evidence type="ECO:0000313" key="4">
    <source>
        <dbReference type="Proteomes" id="UP000619355"/>
    </source>
</evidence>
<dbReference type="NCBIfam" id="TIGR04515">
    <property type="entry name" value="P450_rel_GT_act"/>
    <property type="match status" value="1"/>
</dbReference>
<name>A0A919EX23_9ACTN</name>
<dbReference type="Proteomes" id="UP000619355">
    <property type="component" value="Unassembled WGS sequence"/>
</dbReference>
<evidence type="ECO:0000256" key="1">
    <source>
        <dbReference type="ARBA" id="ARBA00010617"/>
    </source>
</evidence>
<keyword evidence="4" id="KW-1185">Reference proteome</keyword>
<dbReference type="GO" id="GO:0016705">
    <property type="term" value="F:oxidoreductase activity, acting on paired donors, with incorporation or reduction of molecular oxygen"/>
    <property type="evidence" value="ECO:0007669"/>
    <property type="project" value="InterPro"/>
</dbReference>
<dbReference type="GO" id="GO:0004497">
    <property type="term" value="F:monooxygenase activity"/>
    <property type="evidence" value="ECO:0007669"/>
    <property type="project" value="InterPro"/>
</dbReference>
<gene>
    <name evidence="3" type="ORF">GCM10018980_28990</name>
</gene>
<dbReference type="Pfam" id="PF00067">
    <property type="entry name" value="p450"/>
    <property type="match status" value="1"/>
</dbReference>
<dbReference type="PANTHER" id="PTHR46696:SF1">
    <property type="entry name" value="CYTOCHROME P450 YJIB-RELATED"/>
    <property type="match status" value="1"/>
</dbReference>
<dbReference type="GO" id="GO:0005506">
    <property type="term" value="F:iron ion binding"/>
    <property type="evidence" value="ECO:0007669"/>
    <property type="project" value="InterPro"/>
</dbReference>
<evidence type="ECO:0000256" key="2">
    <source>
        <dbReference type="SAM" id="MobiDB-lite"/>
    </source>
</evidence>
<dbReference type="AlphaFoldDB" id="A0A919EX23"/>
<accession>A0A919EX23</accession>
<protein>
    <submittedName>
        <fullName evidence="3">Cytochrome P450</fullName>
    </submittedName>
</protein>
<reference evidence="4" key="1">
    <citation type="journal article" date="2019" name="Int. J. Syst. Evol. Microbiol.">
        <title>The Global Catalogue of Microorganisms (GCM) 10K type strain sequencing project: providing services to taxonomists for standard genome sequencing and annotation.</title>
        <authorList>
            <consortium name="The Broad Institute Genomics Platform"/>
            <consortium name="The Broad Institute Genome Sequencing Center for Infectious Disease"/>
            <person name="Wu L."/>
            <person name="Ma J."/>
        </authorList>
    </citation>
    <scope>NUCLEOTIDE SEQUENCE [LARGE SCALE GENOMIC DNA]</scope>
    <source>
        <strain evidence="4">JCM 4253</strain>
    </source>
</reference>
<dbReference type="InterPro" id="IPR036396">
    <property type="entry name" value="Cyt_P450_sf"/>
</dbReference>
<dbReference type="InterPro" id="IPR001128">
    <property type="entry name" value="Cyt_P450"/>
</dbReference>
<dbReference type="PANTHER" id="PTHR46696">
    <property type="entry name" value="P450, PUTATIVE (EUROFUNG)-RELATED"/>
    <property type="match status" value="1"/>
</dbReference>
<proteinExistence type="inferred from homology"/>
<comment type="similarity">
    <text evidence="1">Belongs to the cytochrome P450 family.</text>
</comment>
<dbReference type="EMBL" id="BNBF01000007">
    <property type="protein sequence ID" value="GHG48606.1"/>
    <property type="molecule type" value="Genomic_DNA"/>
</dbReference>
<dbReference type="Gene3D" id="1.10.630.10">
    <property type="entry name" value="Cytochrome P450"/>
    <property type="match status" value="1"/>
</dbReference>
<organism evidence="3 4">
    <name type="scientific">Streptomyces capoamus</name>
    <dbReference type="NCBI Taxonomy" id="68183"/>
    <lineage>
        <taxon>Bacteria</taxon>
        <taxon>Bacillati</taxon>
        <taxon>Actinomycetota</taxon>
        <taxon>Actinomycetes</taxon>
        <taxon>Kitasatosporales</taxon>
        <taxon>Streptomycetaceae</taxon>
        <taxon>Streptomyces</taxon>
    </lineage>
</organism>
<feature type="compositionally biased region" description="Low complexity" evidence="2">
    <location>
        <begin position="7"/>
        <end position="23"/>
    </location>
</feature>
<dbReference type="InterPro" id="IPR030958">
    <property type="entry name" value="P450-rel_GT_act"/>
</dbReference>
<feature type="region of interest" description="Disordered" evidence="2">
    <location>
        <begin position="1"/>
        <end position="23"/>
    </location>
</feature>
<dbReference type="RefSeq" id="WP_189981653.1">
    <property type="nucleotide sequence ID" value="NZ_BNBF01000007.1"/>
</dbReference>
<dbReference type="GO" id="GO:0020037">
    <property type="term" value="F:heme binding"/>
    <property type="evidence" value="ECO:0007669"/>
    <property type="project" value="InterPro"/>
</dbReference>
<evidence type="ECO:0000313" key="3">
    <source>
        <dbReference type="EMBL" id="GHG48606.1"/>
    </source>
</evidence>
<dbReference type="SUPFAM" id="SSF48264">
    <property type="entry name" value="Cytochrome P450"/>
    <property type="match status" value="1"/>
</dbReference>
<dbReference type="InterPro" id="IPR002397">
    <property type="entry name" value="Cyt_P450_B"/>
</dbReference>
<sequence length="448" mass="47698">MTHTETDETTTAETTADSPAATEQVQQTDSELGRHLLTARGFHWIYGTGGDPYALTLRAESDDPVALARRIRESETPLWQSATGAWVTGRHATAADVLADPRLSLRHADLPGLQRHVFSDAWSNPKLCHIIPLDRAFLHASGADHERWRRAAEPALGEAAADGRRKSAERVHQETADGLGASFDLMADYSRPVAVEAAAALLGVPDAQRDRFSRACVALGVALDAALCPQPLVVTRRLVEAIEDVRDLVGGLVTARQAEPGDDLLSTVLRAGSPADALAVGVLTAAAGVEITAGLINNAVEALLAHPRQWALLGEDAELAAGAVEETLRYAPPVRLESRIAAEDLTLAGQDVPADAQVVVHVGAANRDPGVFLSPEHFDITRPVGQGHLALSGPHTSLFGAFARLQAETAVRTLRERHPRLAPADGVQRRMRSPVLGGVLRFTLTSST</sequence>
<dbReference type="PRINTS" id="PR00359">
    <property type="entry name" value="BP450"/>
</dbReference>